<keyword evidence="3" id="KW-1185">Reference proteome</keyword>
<evidence type="ECO:0000313" key="2">
    <source>
        <dbReference type="EMBL" id="KAK9115187.1"/>
    </source>
</evidence>
<reference evidence="2 3" key="1">
    <citation type="submission" date="2024-01" db="EMBL/GenBank/DDBJ databases">
        <title>Genome assemblies of Stephania.</title>
        <authorList>
            <person name="Yang L."/>
        </authorList>
    </citation>
    <scope>NUCLEOTIDE SEQUENCE [LARGE SCALE GENOMIC DNA]</scope>
    <source>
        <strain evidence="2">YNDBR</strain>
        <tissue evidence="2">Leaf</tissue>
    </source>
</reference>
<comment type="caution">
    <text evidence="2">The sequence shown here is derived from an EMBL/GenBank/DDBJ whole genome shotgun (WGS) entry which is preliminary data.</text>
</comment>
<accession>A0AAP0IIK1</accession>
<protein>
    <submittedName>
        <fullName evidence="2">Uncharacterized protein</fullName>
    </submittedName>
</protein>
<dbReference type="Proteomes" id="UP001420932">
    <property type="component" value="Unassembled WGS sequence"/>
</dbReference>
<sequence>MTETTRRDDERLRDYGETRDKRETREAGEWVSGWNLNLRRQRMSDAERLSNASLIQRLEGRLPTVGEDSRHWKWKSSGNYSVKSAFQKSSVRDHSVTAHSSTQDHVVGDKAVRDHSVTTHSSAHLHVVGDKASLFRQFEKKTGQFDYC</sequence>
<organism evidence="2 3">
    <name type="scientific">Stephania yunnanensis</name>
    <dbReference type="NCBI Taxonomy" id="152371"/>
    <lineage>
        <taxon>Eukaryota</taxon>
        <taxon>Viridiplantae</taxon>
        <taxon>Streptophyta</taxon>
        <taxon>Embryophyta</taxon>
        <taxon>Tracheophyta</taxon>
        <taxon>Spermatophyta</taxon>
        <taxon>Magnoliopsida</taxon>
        <taxon>Ranunculales</taxon>
        <taxon>Menispermaceae</taxon>
        <taxon>Menispermoideae</taxon>
        <taxon>Cissampelideae</taxon>
        <taxon>Stephania</taxon>
    </lineage>
</organism>
<dbReference type="EMBL" id="JBBNAF010000009">
    <property type="protein sequence ID" value="KAK9115187.1"/>
    <property type="molecule type" value="Genomic_DNA"/>
</dbReference>
<dbReference type="AlphaFoldDB" id="A0AAP0IIK1"/>
<proteinExistence type="predicted"/>
<feature type="region of interest" description="Disordered" evidence="1">
    <location>
        <begin position="1"/>
        <end position="27"/>
    </location>
</feature>
<name>A0AAP0IIK1_9MAGN</name>
<gene>
    <name evidence="2" type="ORF">Syun_021984</name>
</gene>
<evidence type="ECO:0000313" key="3">
    <source>
        <dbReference type="Proteomes" id="UP001420932"/>
    </source>
</evidence>
<evidence type="ECO:0000256" key="1">
    <source>
        <dbReference type="SAM" id="MobiDB-lite"/>
    </source>
</evidence>